<dbReference type="PANTHER" id="PTHR30547">
    <property type="entry name" value="UNCHARACTERIZED PROTEIN YHCG-RELATED"/>
    <property type="match status" value="1"/>
</dbReference>
<proteinExistence type="predicted"/>
<dbReference type="PANTHER" id="PTHR30547:SF0">
    <property type="entry name" value="BLR8175 PROTEIN"/>
    <property type="match status" value="1"/>
</dbReference>
<comment type="caution">
    <text evidence="3">The sequence shown here is derived from an EMBL/GenBank/DDBJ whole genome shotgun (WGS) entry which is preliminary data.</text>
</comment>
<evidence type="ECO:0000259" key="1">
    <source>
        <dbReference type="Pfam" id="PF06250"/>
    </source>
</evidence>
<dbReference type="InterPro" id="IPR009362">
    <property type="entry name" value="YhcG_C"/>
</dbReference>
<evidence type="ECO:0000259" key="2">
    <source>
        <dbReference type="Pfam" id="PF17761"/>
    </source>
</evidence>
<name>A0A7C3KJK1_9CYAN</name>
<dbReference type="Pfam" id="PF17761">
    <property type="entry name" value="DUF1016_N"/>
    <property type="match status" value="1"/>
</dbReference>
<organism evidence="3">
    <name type="scientific">Oscillatoriales cyanobacterium SpSt-418</name>
    <dbReference type="NCBI Taxonomy" id="2282169"/>
    <lineage>
        <taxon>Bacteria</taxon>
        <taxon>Bacillati</taxon>
        <taxon>Cyanobacteriota</taxon>
        <taxon>Cyanophyceae</taxon>
        <taxon>Oscillatoriophycideae</taxon>
        <taxon>Oscillatoriales</taxon>
    </lineage>
</organism>
<protein>
    <submittedName>
        <fullName evidence="3">DUF1016 domain-containing protein</fullName>
    </submittedName>
</protein>
<dbReference type="Pfam" id="PF06250">
    <property type="entry name" value="YhcG_C"/>
    <property type="match status" value="1"/>
</dbReference>
<dbReference type="InterPro" id="IPR011856">
    <property type="entry name" value="tRNA_endonuc-like_dom_sf"/>
</dbReference>
<evidence type="ECO:0000313" key="3">
    <source>
        <dbReference type="EMBL" id="HFN01532.1"/>
    </source>
</evidence>
<dbReference type="InterPro" id="IPR053148">
    <property type="entry name" value="PD-DEXK-like_domain"/>
</dbReference>
<dbReference type="AlphaFoldDB" id="A0A7C3KJK1"/>
<dbReference type="Gene3D" id="3.40.1350.10">
    <property type="match status" value="1"/>
</dbReference>
<feature type="domain" description="YhcG N-terminal" evidence="2">
    <location>
        <begin position="18"/>
        <end position="154"/>
    </location>
</feature>
<dbReference type="EMBL" id="DSRU01000417">
    <property type="protein sequence ID" value="HFN01532.1"/>
    <property type="molecule type" value="Genomic_DNA"/>
</dbReference>
<reference evidence="3" key="1">
    <citation type="journal article" date="2020" name="mSystems">
        <title>Genome- and Community-Level Interaction Insights into Carbon Utilization and Element Cycling Functions of Hydrothermarchaeota in Hydrothermal Sediment.</title>
        <authorList>
            <person name="Zhou Z."/>
            <person name="Liu Y."/>
            <person name="Xu W."/>
            <person name="Pan J."/>
            <person name="Luo Z.H."/>
            <person name="Li M."/>
        </authorList>
    </citation>
    <scope>NUCLEOTIDE SEQUENCE [LARGE SCALE GENOMIC DNA]</scope>
    <source>
        <strain evidence="3">SpSt-418</strain>
    </source>
</reference>
<gene>
    <name evidence="3" type="ORF">ENR64_28065</name>
</gene>
<dbReference type="InterPro" id="IPR041527">
    <property type="entry name" value="YhcG_N"/>
</dbReference>
<feature type="domain" description="YhcG PDDEXK nuclease" evidence="1">
    <location>
        <begin position="178"/>
        <end position="330"/>
    </location>
</feature>
<accession>A0A7C3KJK1</accession>
<sequence>MADRRKLPDNYPEFLRQLKARIQARQTRAILAVNQELITLYWEIGQQIVERQEKAGWGDAVITQLERDLKKEMPDLEGFSRRNLYRMRLLYLTYRKQGEFVPQLVAQIPWGHNIVLMEKVKDPAEREWYARQSLEQGWSRNILVHQIDSNLYARQVSQIKSHNFKQVLPSPQSELIEHALKDPYVFDFLTLQQGAKERDLQNGLLDKIRDFLVELGNGFAFMGSEYPLRVSDQDFYLDLLFYHYRLRCLVVIDLKIGEFKPEDAGKMNFYLSALDQEVKHPDDRPSVGIILCKSKDKLIADYALRDLNKAIGVSTYQLQELPLELRSELPTIEQLQEVLETVEEPSESD</sequence>
<dbReference type="GO" id="GO:0003676">
    <property type="term" value="F:nucleic acid binding"/>
    <property type="evidence" value="ECO:0007669"/>
    <property type="project" value="InterPro"/>
</dbReference>